<proteinExistence type="predicted"/>
<dbReference type="Proteomes" id="UP000789831">
    <property type="component" value="Unassembled WGS sequence"/>
</dbReference>
<dbReference type="EMBL" id="CAJVPL010001289">
    <property type="protein sequence ID" value="CAG8563232.1"/>
    <property type="molecule type" value="Genomic_DNA"/>
</dbReference>
<protein>
    <submittedName>
        <fullName evidence="1">1265_t:CDS:1</fullName>
    </submittedName>
</protein>
<sequence>MEDLLFWIRSPTKTESGAAYSALTTPFPSPLKPTTTIAAVTNANGGSARRTYNHIVHFTQQQNNKQDEYDGFVEREDQCVYQGKGDDDSFDSFFNDEEEEEIPSPTPLSRFAKGKFKAIDINQRNEYDFTAAAIEQSQVVTTTSSEDDMFEHDIGESAKIQHRYLELPSSKLKLMNARELYFAAREEEAERRKIEEIIIQEDLERLHEFSFLELVEWVWDYYSLE</sequence>
<organism evidence="1 2">
    <name type="scientific">Ambispora gerdemannii</name>
    <dbReference type="NCBI Taxonomy" id="144530"/>
    <lineage>
        <taxon>Eukaryota</taxon>
        <taxon>Fungi</taxon>
        <taxon>Fungi incertae sedis</taxon>
        <taxon>Mucoromycota</taxon>
        <taxon>Glomeromycotina</taxon>
        <taxon>Glomeromycetes</taxon>
        <taxon>Archaeosporales</taxon>
        <taxon>Ambisporaceae</taxon>
        <taxon>Ambispora</taxon>
    </lineage>
</organism>
<evidence type="ECO:0000313" key="1">
    <source>
        <dbReference type="EMBL" id="CAG8563232.1"/>
    </source>
</evidence>
<accession>A0A9N9BGJ1</accession>
<comment type="caution">
    <text evidence="1">The sequence shown here is derived from an EMBL/GenBank/DDBJ whole genome shotgun (WGS) entry which is preliminary data.</text>
</comment>
<reference evidence="1" key="1">
    <citation type="submission" date="2021-06" db="EMBL/GenBank/DDBJ databases">
        <authorList>
            <person name="Kallberg Y."/>
            <person name="Tangrot J."/>
            <person name="Rosling A."/>
        </authorList>
    </citation>
    <scope>NUCLEOTIDE SEQUENCE</scope>
    <source>
        <strain evidence="1">MT106</strain>
    </source>
</reference>
<keyword evidence="2" id="KW-1185">Reference proteome</keyword>
<name>A0A9N9BGJ1_9GLOM</name>
<evidence type="ECO:0000313" key="2">
    <source>
        <dbReference type="Proteomes" id="UP000789831"/>
    </source>
</evidence>
<gene>
    <name evidence="1" type="ORF">AGERDE_LOCUS7257</name>
</gene>
<dbReference type="AlphaFoldDB" id="A0A9N9BGJ1"/>